<evidence type="ECO:0000259" key="3">
    <source>
        <dbReference type="PROSITE" id="PS51332"/>
    </source>
</evidence>
<dbReference type="Pfam" id="PF02607">
    <property type="entry name" value="B12-binding_2"/>
    <property type="match status" value="1"/>
</dbReference>
<dbReference type="GO" id="GO:0050667">
    <property type="term" value="P:homocysteine metabolic process"/>
    <property type="evidence" value="ECO:0007669"/>
    <property type="project" value="TreeGrafter"/>
</dbReference>
<evidence type="ECO:0000259" key="4">
    <source>
        <dbReference type="PROSITE" id="PS51337"/>
    </source>
</evidence>
<dbReference type="GO" id="GO:0008705">
    <property type="term" value="F:methionine synthase activity"/>
    <property type="evidence" value="ECO:0007669"/>
    <property type="project" value="UniProtKB-EC"/>
</dbReference>
<keyword evidence="5" id="KW-0808">Transferase</keyword>
<dbReference type="Gene3D" id="3.40.50.280">
    <property type="entry name" value="Cobalamin-binding domain"/>
    <property type="match status" value="1"/>
</dbReference>
<dbReference type="GO" id="GO:0031419">
    <property type="term" value="F:cobalamin binding"/>
    <property type="evidence" value="ECO:0007669"/>
    <property type="project" value="InterPro"/>
</dbReference>
<proteinExistence type="predicted"/>
<dbReference type="InterPro" id="IPR003759">
    <property type="entry name" value="Cbl-bd_cap"/>
</dbReference>
<evidence type="ECO:0000256" key="2">
    <source>
        <dbReference type="ARBA" id="ARBA00023285"/>
    </source>
</evidence>
<feature type="domain" description="B12-binding" evidence="3">
    <location>
        <begin position="88"/>
        <end position="215"/>
    </location>
</feature>
<gene>
    <name evidence="5" type="primary">metH_13</name>
    <name evidence="5" type="ORF">ELLFYP34_02554</name>
</gene>
<dbReference type="GO" id="GO:0046653">
    <property type="term" value="P:tetrahydrofolate metabolic process"/>
    <property type="evidence" value="ECO:0007669"/>
    <property type="project" value="TreeGrafter"/>
</dbReference>
<dbReference type="PROSITE" id="PS51332">
    <property type="entry name" value="B12_BINDING"/>
    <property type="match status" value="1"/>
</dbReference>
<dbReference type="CDD" id="cd02070">
    <property type="entry name" value="corrinoid_protein_B12-BD"/>
    <property type="match status" value="1"/>
</dbReference>
<name>A0A6N3BQV2_EUBLI</name>
<dbReference type="GO" id="GO:0046872">
    <property type="term" value="F:metal ion binding"/>
    <property type="evidence" value="ECO:0007669"/>
    <property type="project" value="UniProtKB-KW"/>
</dbReference>
<dbReference type="PROSITE" id="PS51337">
    <property type="entry name" value="B12_BINDING_NTER"/>
    <property type="match status" value="1"/>
</dbReference>
<keyword evidence="5" id="KW-0489">Methyltransferase</keyword>
<dbReference type="EC" id="2.1.1.13" evidence="5"/>
<organism evidence="5">
    <name type="scientific">Eubacterium limosum</name>
    <dbReference type="NCBI Taxonomy" id="1736"/>
    <lineage>
        <taxon>Bacteria</taxon>
        <taxon>Bacillati</taxon>
        <taxon>Bacillota</taxon>
        <taxon>Clostridia</taxon>
        <taxon>Eubacteriales</taxon>
        <taxon>Eubacteriaceae</taxon>
        <taxon>Eubacterium</taxon>
    </lineage>
</organism>
<dbReference type="EMBL" id="CACRTR010000007">
    <property type="protein sequence ID" value="VYU04959.1"/>
    <property type="molecule type" value="Genomic_DNA"/>
</dbReference>
<sequence>MDYYKAINKAIMEGETRDVVDLTREALAQLYPPEKILNDGLIQGIELVAEKFREAELLVPEVILSTRAVQAGLKTIKPYLEADVKNKQVRVMIGTVSGDLHDIGKNIIKIVVSTLGVEIIDLGIDVSAEKFVQGVLKEKPQILMMSALLTTTINQMKAVIQRLEKENLRKNLIVFVGGAPVTEAFAADIGADYYTPDSSELKEVLEKILKKLKTA</sequence>
<dbReference type="AlphaFoldDB" id="A0A6N3BQV2"/>
<dbReference type="InterPro" id="IPR006158">
    <property type="entry name" value="Cobalamin-bd"/>
</dbReference>
<dbReference type="SUPFAM" id="SSF47644">
    <property type="entry name" value="Methionine synthase domain"/>
    <property type="match status" value="1"/>
</dbReference>
<dbReference type="PANTHER" id="PTHR45833:SF1">
    <property type="entry name" value="METHIONINE SYNTHASE"/>
    <property type="match status" value="1"/>
</dbReference>
<evidence type="ECO:0000256" key="1">
    <source>
        <dbReference type="ARBA" id="ARBA00022723"/>
    </source>
</evidence>
<dbReference type="Pfam" id="PF02310">
    <property type="entry name" value="B12-binding"/>
    <property type="match status" value="1"/>
</dbReference>
<dbReference type="PANTHER" id="PTHR45833">
    <property type="entry name" value="METHIONINE SYNTHASE"/>
    <property type="match status" value="1"/>
</dbReference>
<reference evidence="5" key="1">
    <citation type="submission" date="2019-11" db="EMBL/GenBank/DDBJ databases">
        <authorList>
            <person name="Feng L."/>
        </authorList>
    </citation>
    <scope>NUCLEOTIDE SEQUENCE</scope>
    <source>
        <strain evidence="5">ElimosumLFYP34</strain>
    </source>
</reference>
<dbReference type="InterPro" id="IPR050554">
    <property type="entry name" value="Met_Synthase/Corrinoid"/>
</dbReference>
<dbReference type="GO" id="GO:0005829">
    <property type="term" value="C:cytosol"/>
    <property type="evidence" value="ECO:0007669"/>
    <property type="project" value="TreeGrafter"/>
</dbReference>
<dbReference type="GO" id="GO:0032259">
    <property type="term" value="P:methylation"/>
    <property type="evidence" value="ECO:0007669"/>
    <property type="project" value="UniProtKB-KW"/>
</dbReference>
<evidence type="ECO:0000313" key="5">
    <source>
        <dbReference type="EMBL" id="VYU04959.1"/>
    </source>
</evidence>
<dbReference type="SUPFAM" id="SSF52242">
    <property type="entry name" value="Cobalamin (vitamin B12)-binding domain"/>
    <property type="match status" value="1"/>
</dbReference>
<keyword evidence="2" id="KW-0170">Cobalt</keyword>
<protein>
    <submittedName>
        <fullName evidence="5">Methionine synthase</fullName>
        <ecNumber evidence="5">2.1.1.13</ecNumber>
    </submittedName>
</protein>
<dbReference type="InterPro" id="IPR036724">
    <property type="entry name" value="Cobalamin-bd_sf"/>
</dbReference>
<accession>A0A6N3BQV2</accession>
<dbReference type="Gene3D" id="1.10.1240.10">
    <property type="entry name" value="Methionine synthase domain"/>
    <property type="match status" value="1"/>
</dbReference>
<dbReference type="SMART" id="SM01018">
    <property type="entry name" value="B12-binding_2"/>
    <property type="match status" value="1"/>
</dbReference>
<dbReference type="InterPro" id="IPR036594">
    <property type="entry name" value="Meth_synthase_dom"/>
</dbReference>
<feature type="domain" description="B12-binding N-terminal" evidence="4">
    <location>
        <begin position="1"/>
        <end position="88"/>
    </location>
</feature>
<keyword evidence="1" id="KW-0479">Metal-binding</keyword>